<dbReference type="Proteomes" id="UP000318055">
    <property type="component" value="Chromosome"/>
</dbReference>
<feature type="domain" description="FAD-binding" evidence="3">
    <location>
        <begin position="6"/>
        <end position="338"/>
    </location>
</feature>
<evidence type="ECO:0000313" key="4">
    <source>
        <dbReference type="EMBL" id="QDX27673.1"/>
    </source>
</evidence>
<gene>
    <name evidence="4" type="ORF">FPZ54_17785</name>
</gene>
<accession>A0A518RJQ4</accession>
<dbReference type="Pfam" id="PF01494">
    <property type="entry name" value="FAD_binding_3"/>
    <property type="match status" value="1"/>
</dbReference>
<dbReference type="InterPro" id="IPR050493">
    <property type="entry name" value="FAD-dep_Monooxygenase_BioMet"/>
</dbReference>
<dbReference type="PANTHER" id="PTHR13789:SF309">
    <property type="entry name" value="PUTATIVE (AFU_ORTHOLOGUE AFUA_6G14510)-RELATED"/>
    <property type="match status" value="1"/>
</dbReference>
<dbReference type="RefSeq" id="WP_145849148.1">
    <property type="nucleotide sequence ID" value="NZ_CP042239.1"/>
</dbReference>
<keyword evidence="1" id="KW-0560">Oxidoreductase</keyword>
<sequence>MNSGTILVIGGGIGGLTAAIALRAKGFTVTVIERDPDWSVYGVGIIQQSNVIRAMAQLGLIDEYVASGVGFDAVEIFTPTGQKVARVPTPRLVDGYPANMGIARPALHKILGDRTIASGAKVLLGVTATQLNDDGDGVDVTLSNGESARFDLVIGADGVYSQTRAMLFPELPGPQFTGQAVWRYNLPRPADLDALQAYNGPTGVGLVPISEDLMYIYVTTPEPDNPRYPREGLAAVMRSKMANCAPYIRELSALVTDDDGVVYRPLEGMLAEGDWHRGRIALLGDAVHATTPHLGQGAGMAIEDSLVLAEELTQHDNVETALTAYRNRRFDRCAYIVRSSLAICMGQIGKGPPVDNAKATHEMFQVVAEPI</sequence>
<evidence type="ECO:0000259" key="3">
    <source>
        <dbReference type="Pfam" id="PF01494"/>
    </source>
</evidence>
<dbReference type="PANTHER" id="PTHR13789">
    <property type="entry name" value="MONOOXYGENASE"/>
    <property type="match status" value="1"/>
</dbReference>
<name>A0A518RJQ4_9SPHN</name>
<dbReference type="KEGG" id="ssua:FPZ54_17785"/>
<keyword evidence="2" id="KW-0503">Monooxygenase</keyword>
<dbReference type="SUPFAM" id="SSF51905">
    <property type="entry name" value="FAD/NAD(P)-binding domain"/>
    <property type="match status" value="1"/>
</dbReference>
<protein>
    <submittedName>
        <fullName evidence="4">FAD-dependent oxidoreductase</fullName>
    </submittedName>
</protein>
<dbReference type="InterPro" id="IPR002938">
    <property type="entry name" value="FAD-bd"/>
</dbReference>
<dbReference type="EMBL" id="CP042239">
    <property type="protein sequence ID" value="QDX27673.1"/>
    <property type="molecule type" value="Genomic_DNA"/>
</dbReference>
<evidence type="ECO:0000256" key="1">
    <source>
        <dbReference type="ARBA" id="ARBA00023002"/>
    </source>
</evidence>
<dbReference type="Gene3D" id="3.50.50.60">
    <property type="entry name" value="FAD/NAD(P)-binding domain"/>
    <property type="match status" value="1"/>
</dbReference>
<dbReference type="PRINTS" id="PR00420">
    <property type="entry name" value="RNGMNOXGNASE"/>
</dbReference>
<proteinExistence type="predicted"/>
<dbReference type="GO" id="GO:0071949">
    <property type="term" value="F:FAD binding"/>
    <property type="evidence" value="ECO:0007669"/>
    <property type="project" value="InterPro"/>
</dbReference>
<dbReference type="OrthoDB" id="5499180at2"/>
<evidence type="ECO:0000256" key="2">
    <source>
        <dbReference type="ARBA" id="ARBA00023033"/>
    </source>
</evidence>
<evidence type="ECO:0000313" key="5">
    <source>
        <dbReference type="Proteomes" id="UP000318055"/>
    </source>
</evidence>
<keyword evidence="5" id="KW-1185">Reference proteome</keyword>
<dbReference type="InterPro" id="IPR036188">
    <property type="entry name" value="FAD/NAD-bd_sf"/>
</dbReference>
<dbReference type="GO" id="GO:0004497">
    <property type="term" value="F:monooxygenase activity"/>
    <property type="evidence" value="ECO:0007669"/>
    <property type="project" value="UniProtKB-KW"/>
</dbReference>
<dbReference type="NCBIfam" id="NF005313">
    <property type="entry name" value="PRK06847.1"/>
    <property type="match status" value="1"/>
</dbReference>
<reference evidence="4 5" key="1">
    <citation type="submission" date="2019-07" db="EMBL/GenBank/DDBJ databases">
        <title>Sphingomonas alkalisoli sp. nov., isolated from rhizosphere soil of Suaedae salsa.</title>
        <authorList>
            <person name="Zhang H."/>
            <person name="Xu L."/>
            <person name="Zhang J.-X."/>
            <person name="Sun J.-Q."/>
        </authorList>
    </citation>
    <scope>NUCLEOTIDE SEQUENCE [LARGE SCALE GENOMIC DNA]</scope>
    <source>
        <strain evidence="4 5">XS-10</strain>
    </source>
</reference>
<dbReference type="AlphaFoldDB" id="A0A518RJQ4"/>
<organism evidence="4 5">
    <name type="scientific">Sphingomonas suaedae</name>
    <dbReference type="NCBI Taxonomy" id="2599297"/>
    <lineage>
        <taxon>Bacteria</taxon>
        <taxon>Pseudomonadati</taxon>
        <taxon>Pseudomonadota</taxon>
        <taxon>Alphaproteobacteria</taxon>
        <taxon>Sphingomonadales</taxon>
        <taxon>Sphingomonadaceae</taxon>
        <taxon>Sphingomonas</taxon>
    </lineage>
</organism>